<dbReference type="InterPro" id="IPR002885">
    <property type="entry name" value="PPR_rpt"/>
</dbReference>
<dbReference type="PROSITE" id="PS51375">
    <property type="entry name" value="PPR"/>
    <property type="match status" value="1"/>
</dbReference>
<gene>
    <name evidence="4" type="ORF">GQ602_005672</name>
</gene>
<dbReference type="Proteomes" id="UP000562929">
    <property type="component" value="Unassembled WGS sequence"/>
</dbReference>
<keyword evidence="5" id="KW-1185">Reference proteome</keyword>
<evidence type="ECO:0000256" key="3">
    <source>
        <dbReference type="SAM" id="MobiDB-lite"/>
    </source>
</evidence>
<dbReference type="OrthoDB" id="185373at2759"/>
<reference evidence="4 5" key="1">
    <citation type="journal article" date="2020" name="G3 (Bethesda)">
        <title>Genetic Underpinnings of Host Manipulation by Ophiocordyceps as Revealed by Comparative Transcriptomics.</title>
        <authorList>
            <person name="Will I."/>
            <person name="Das B."/>
            <person name="Trinh T."/>
            <person name="Brachmann A."/>
            <person name="Ohm R.A."/>
            <person name="de Bekker C."/>
        </authorList>
    </citation>
    <scope>NUCLEOTIDE SEQUENCE [LARGE SCALE GENOMIC DNA]</scope>
    <source>
        <strain evidence="4 5">EC05</strain>
    </source>
</reference>
<evidence type="ECO:0000256" key="2">
    <source>
        <dbReference type="PROSITE-ProRule" id="PRU00708"/>
    </source>
</evidence>
<evidence type="ECO:0000313" key="4">
    <source>
        <dbReference type="EMBL" id="KAF4584299.1"/>
    </source>
</evidence>
<dbReference type="InterPro" id="IPR011990">
    <property type="entry name" value="TPR-like_helical_dom_sf"/>
</dbReference>
<dbReference type="Pfam" id="PF13041">
    <property type="entry name" value="PPR_2"/>
    <property type="match status" value="1"/>
</dbReference>
<accession>A0A8H4Q3T4</accession>
<evidence type="ECO:0000256" key="1">
    <source>
        <dbReference type="ARBA" id="ARBA00022737"/>
    </source>
</evidence>
<name>A0A8H4Q3T4_9HYPO</name>
<keyword evidence="1" id="KW-0677">Repeat</keyword>
<feature type="repeat" description="PPR" evidence="2">
    <location>
        <begin position="128"/>
        <end position="162"/>
    </location>
</feature>
<dbReference type="PANTHER" id="PTHR47932">
    <property type="entry name" value="ATPASE EXPRESSION PROTEIN 3"/>
    <property type="match status" value="1"/>
</dbReference>
<dbReference type="NCBIfam" id="TIGR00756">
    <property type="entry name" value="PPR"/>
    <property type="match status" value="1"/>
</dbReference>
<sequence>MVTGILRCSSVLRKLVVAEFSPSSYSALLLRGRRQPYSTISDAAVYDLITENVTEDAPNRHKRILEEDSQDQTQTTPSLARLQRIVHRHLSHMEDPWKIAQYVQATLDKDRFEEALLLVQTASRDRAVEVSWNQLIAYQIKKKQLKKAIQLFNEMKKRGQLPNVSSYTILINGCAASEHPKLAVSEAVKQYQVLLSSPRLKANTIHLNCTLNVCYRAGDLESLFIVADSINDTNRAPDASTYGIILNALRQDAVTRTDGLPHAQQEALKHKAIDRGKGIWQEVMSKWKGGRLNMDEGLACAMGRLLLITSQRSERPKVLDILQQALNVPNLCKKPLDDTDPFEDPAMKNIALRETSSKTRQAVPGRNTLSLILTMLASCKMTTVGIKYWNLMVRHYGVVPDRDNWYRMLGMTKVSRNSTYAAELLELVPDEFVCGKPFQIAMAAGIRDSVNTNVMTNVDKALDIMLRRLPLPDMLALRLYLRVALVSHSRFRGEVMRGHTNSGKHQYGAQIAAALARLWEPYKQSYYHYFKVEPKPPGRRDVTDELYNSQREVMALARGMYRAMAKLVNEGLLPKEELKEMRRRGAKINREIQTFYADREKLEPKLRPNGRSGEPDPDLSGLSTASPPLSDDEALSDFDDEDLLPCSLVPESEKDDDQDLVQKFEWEWDTTKPVKLPPTQSGNTTNSDCCGVKAIQRGMDF</sequence>
<comment type="caution">
    <text evidence="4">The sequence shown here is derived from an EMBL/GenBank/DDBJ whole genome shotgun (WGS) entry which is preliminary data.</text>
</comment>
<feature type="compositionally biased region" description="Acidic residues" evidence="3">
    <location>
        <begin position="630"/>
        <end position="643"/>
    </location>
</feature>
<organism evidence="4 5">
    <name type="scientific">Ophiocordyceps camponoti-floridani</name>
    <dbReference type="NCBI Taxonomy" id="2030778"/>
    <lineage>
        <taxon>Eukaryota</taxon>
        <taxon>Fungi</taxon>
        <taxon>Dikarya</taxon>
        <taxon>Ascomycota</taxon>
        <taxon>Pezizomycotina</taxon>
        <taxon>Sordariomycetes</taxon>
        <taxon>Hypocreomycetidae</taxon>
        <taxon>Hypocreales</taxon>
        <taxon>Ophiocordycipitaceae</taxon>
        <taxon>Ophiocordyceps</taxon>
    </lineage>
</organism>
<feature type="region of interest" description="Disordered" evidence="3">
    <location>
        <begin position="599"/>
        <end position="690"/>
    </location>
</feature>
<protein>
    <submittedName>
        <fullName evidence="4">Pentatricopeptide repeat protein</fullName>
    </submittedName>
</protein>
<feature type="compositionally biased region" description="Polar residues" evidence="3">
    <location>
        <begin position="678"/>
        <end position="688"/>
    </location>
</feature>
<feature type="compositionally biased region" description="Basic and acidic residues" evidence="3">
    <location>
        <begin position="660"/>
        <end position="672"/>
    </location>
</feature>
<evidence type="ECO:0000313" key="5">
    <source>
        <dbReference type="Proteomes" id="UP000562929"/>
    </source>
</evidence>
<dbReference type="AlphaFoldDB" id="A0A8H4Q3T4"/>
<dbReference type="PANTHER" id="PTHR47932:SF44">
    <property type="entry name" value="MIOREX COMPLEX COMPONENT 1"/>
    <property type="match status" value="1"/>
</dbReference>
<dbReference type="EMBL" id="JAACLJ010000006">
    <property type="protein sequence ID" value="KAF4584299.1"/>
    <property type="molecule type" value="Genomic_DNA"/>
</dbReference>
<dbReference type="Gene3D" id="1.25.40.10">
    <property type="entry name" value="Tetratricopeptide repeat domain"/>
    <property type="match status" value="1"/>
</dbReference>
<proteinExistence type="predicted"/>